<evidence type="ECO:0000313" key="3">
    <source>
        <dbReference type="Proteomes" id="UP001524586"/>
    </source>
</evidence>
<accession>A0ABT1U3Q6</accession>
<dbReference type="Pfam" id="PF01882">
    <property type="entry name" value="DUF58"/>
    <property type="match status" value="1"/>
</dbReference>
<keyword evidence="3" id="KW-1185">Reference proteome</keyword>
<name>A0ABT1U3Q6_9GAMM</name>
<evidence type="ECO:0000313" key="2">
    <source>
        <dbReference type="EMBL" id="MCQ8128178.1"/>
    </source>
</evidence>
<comment type="caution">
    <text evidence="2">The sequence shown here is derived from an EMBL/GenBank/DDBJ whole genome shotgun (WGS) entry which is preliminary data.</text>
</comment>
<feature type="non-terminal residue" evidence="2">
    <location>
        <position position="167"/>
    </location>
</feature>
<evidence type="ECO:0000259" key="1">
    <source>
        <dbReference type="Pfam" id="PF01882"/>
    </source>
</evidence>
<sequence>MSKAIQSFHYRLAHPGYSVFPGAHPGEMTGGGQLFKRHEPLLASPDPRRIDLRASLLDPFGGYRVRVFQQHSKLNVYAIADLSASMTLAGRQDKRQNLAELVLSAAQSALQCGDSFGFIGCGQRLEQRWTLPAGSSLQPVREMLNRLPALTAQAGADSLARIAPLLP</sequence>
<gene>
    <name evidence="2" type="ORF">NP596_06875</name>
</gene>
<reference evidence="2 3" key="1">
    <citation type="submission" date="2022-07" db="EMBL/GenBank/DDBJ databases">
        <title>Methylomonas rivi sp. nov., Methylomonas rosea sp. nov., Methylomonas aureus sp. nov. and Methylomonas subterranea sp. nov., four novel methanotrophs isolated from a freshwater creek and the deep terrestrial subsurface.</title>
        <authorList>
            <person name="Abin C."/>
            <person name="Sankaranarayanan K."/>
            <person name="Garner C."/>
            <person name="Sindelar R."/>
            <person name="Kotary K."/>
            <person name="Garner R."/>
            <person name="Barclay S."/>
            <person name="Lawson P."/>
            <person name="Krumholz L."/>
        </authorList>
    </citation>
    <scope>NUCLEOTIDE SEQUENCE [LARGE SCALE GENOMIC DNA]</scope>
    <source>
        <strain evidence="2 3">WSC-6</strain>
    </source>
</reference>
<proteinExistence type="predicted"/>
<feature type="domain" description="DUF58" evidence="1">
    <location>
        <begin position="65"/>
        <end position="148"/>
    </location>
</feature>
<dbReference type="EMBL" id="JANIBK010000024">
    <property type="protein sequence ID" value="MCQ8128178.1"/>
    <property type="molecule type" value="Genomic_DNA"/>
</dbReference>
<protein>
    <submittedName>
        <fullName evidence="2">MxaS protein</fullName>
    </submittedName>
</protein>
<dbReference type="RefSeq" id="WP_371927912.1">
    <property type="nucleotide sequence ID" value="NZ_JANIBK010000024.1"/>
</dbReference>
<dbReference type="InterPro" id="IPR002881">
    <property type="entry name" value="DUF58"/>
</dbReference>
<dbReference type="Proteomes" id="UP001524586">
    <property type="component" value="Unassembled WGS sequence"/>
</dbReference>
<organism evidence="2 3">
    <name type="scientific">Methylomonas rivi</name>
    <dbReference type="NCBI Taxonomy" id="2952226"/>
    <lineage>
        <taxon>Bacteria</taxon>
        <taxon>Pseudomonadati</taxon>
        <taxon>Pseudomonadota</taxon>
        <taxon>Gammaproteobacteria</taxon>
        <taxon>Methylococcales</taxon>
        <taxon>Methylococcaceae</taxon>
        <taxon>Methylomonas</taxon>
    </lineage>
</organism>